<accession>A0A3M7SDS2</accession>
<reference evidence="1 2" key="1">
    <citation type="journal article" date="2018" name="Sci. Rep.">
        <title>Genomic signatures of local adaptation to the degree of environmental predictability in rotifers.</title>
        <authorList>
            <person name="Franch-Gras L."/>
            <person name="Hahn C."/>
            <person name="Garcia-Roger E.M."/>
            <person name="Carmona M.J."/>
            <person name="Serra M."/>
            <person name="Gomez A."/>
        </authorList>
    </citation>
    <scope>NUCLEOTIDE SEQUENCE [LARGE SCALE GENOMIC DNA]</scope>
    <source>
        <strain evidence="1">HYR1</strain>
    </source>
</reference>
<organism evidence="1 2">
    <name type="scientific">Brachionus plicatilis</name>
    <name type="common">Marine rotifer</name>
    <name type="synonym">Brachionus muelleri</name>
    <dbReference type="NCBI Taxonomy" id="10195"/>
    <lineage>
        <taxon>Eukaryota</taxon>
        <taxon>Metazoa</taxon>
        <taxon>Spiralia</taxon>
        <taxon>Gnathifera</taxon>
        <taxon>Rotifera</taxon>
        <taxon>Eurotatoria</taxon>
        <taxon>Monogononta</taxon>
        <taxon>Pseudotrocha</taxon>
        <taxon>Ploima</taxon>
        <taxon>Brachionidae</taxon>
        <taxon>Brachionus</taxon>
    </lineage>
</organism>
<evidence type="ECO:0000313" key="2">
    <source>
        <dbReference type="Proteomes" id="UP000276133"/>
    </source>
</evidence>
<gene>
    <name evidence="1" type="ORF">BpHYR1_035147</name>
</gene>
<protein>
    <submittedName>
        <fullName evidence="1">Uncharacterized protein</fullName>
    </submittedName>
</protein>
<dbReference type="Proteomes" id="UP000276133">
    <property type="component" value="Unassembled WGS sequence"/>
</dbReference>
<name>A0A3M7SDS2_BRAPC</name>
<evidence type="ECO:0000313" key="1">
    <source>
        <dbReference type="EMBL" id="RNA33963.1"/>
    </source>
</evidence>
<keyword evidence="2" id="KW-1185">Reference proteome</keyword>
<dbReference type="AlphaFoldDB" id="A0A3M7SDS2"/>
<comment type="caution">
    <text evidence="1">The sequence shown here is derived from an EMBL/GenBank/DDBJ whole genome shotgun (WGS) entry which is preliminary data.</text>
</comment>
<dbReference type="EMBL" id="REGN01001547">
    <property type="protein sequence ID" value="RNA33963.1"/>
    <property type="molecule type" value="Genomic_DNA"/>
</dbReference>
<proteinExistence type="predicted"/>
<sequence>MLNSYLRKKSNNKKELLKKSLIDILKKILFWLAILELKLKECPDDGYLLKQRPICTIIIIIFIFKPNVHHIEKKFVFRIPFELV</sequence>